<dbReference type="OrthoDB" id="5785718at2759"/>
<gene>
    <name evidence="2" type="ORF">EVEC_LOCUS8774</name>
</gene>
<evidence type="ECO:0000313" key="3">
    <source>
        <dbReference type="Proteomes" id="UP000274131"/>
    </source>
</evidence>
<keyword evidence="3" id="KW-1185">Reference proteome</keyword>
<organism evidence="4">
    <name type="scientific">Enterobius vermicularis</name>
    <name type="common">Human pinworm</name>
    <dbReference type="NCBI Taxonomy" id="51028"/>
    <lineage>
        <taxon>Eukaryota</taxon>
        <taxon>Metazoa</taxon>
        <taxon>Ecdysozoa</taxon>
        <taxon>Nematoda</taxon>
        <taxon>Chromadorea</taxon>
        <taxon>Rhabditida</taxon>
        <taxon>Spirurina</taxon>
        <taxon>Oxyuridomorpha</taxon>
        <taxon>Oxyuroidea</taxon>
        <taxon>Oxyuridae</taxon>
        <taxon>Enterobius</taxon>
    </lineage>
</organism>
<dbReference type="EMBL" id="UXUI01009604">
    <property type="protein sequence ID" value="VDD94023.1"/>
    <property type="molecule type" value="Genomic_DNA"/>
</dbReference>
<dbReference type="AlphaFoldDB" id="A0A0N4VF52"/>
<dbReference type="Proteomes" id="UP000274131">
    <property type="component" value="Unassembled WGS sequence"/>
</dbReference>
<protein>
    <submittedName>
        <fullName evidence="4">BTB domain-containing protein</fullName>
    </submittedName>
</protein>
<name>A0A0N4VF52_ENTVE</name>
<evidence type="ECO:0000256" key="1">
    <source>
        <dbReference type="SAM" id="MobiDB-lite"/>
    </source>
</evidence>
<evidence type="ECO:0000313" key="4">
    <source>
        <dbReference type="WBParaSite" id="EVEC_0000936401-mRNA-1"/>
    </source>
</evidence>
<reference evidence="4" key="1">
    <citation type="submission" date="2017-02" db="UniProtKB">
        <authorList>
            <consortium name="WormBaseParasite"/>
        </authorList>
    </citation>
    <scope>IDENTIFICATION</scope>
</reference>
<reference evidence="2 3" key="2">
    <citation type="submission" date="2018-10" db="EMBL/GenBank/DDBJ databases">
        <authorList>
            <consortium name="Pathogen Informatics"/>
        </authorList>
    </citation>
    <scope>NUCLEOTIDE SEQUENCE [LARGE SCALE GENOMIC DNA]</scope>
</reference>
<feature type="compositionally biased region" description="Low complexity" evidence="1">
    <location>
        <begin position="391"/>
        <end position="412"/>
    </location>
</feature>
<accession>A0A0N4VF52</accession>
<dbReference type="STRING" id="51028.A0A0N4VF52"/>
<dbReference type="WBParaSite" id="EVEC_0000936401-mRNA-1">
    <property type="protein sequence ID" value="EVEC_0000936401-mRNA-1"/>
    <property type="gene ID" value="EVEC_0000936401"/>
</dbReference>
<proteinExistence type="predicted"/>
<feature type="region of interest" description="Disordered" evidence="1">
    <location>
        <begin position="390"/>
        <end position="418"/>
    </location>
</feature>
<evidence type="ECO:0000313" key="2">
    <source>
        <dbReference type="EMBL" id="VDD94023.1"/>
    </source>
</evidence>
<sequence length="418" mass="47181">MAENDVLSFYDEESPSCSERDVGLNFQYEWLVKVCKRPIGNGEYAILNVSPAFSTAYNGIQFTWTLRLNADCLAHDYLDGGSNGVNVFLYYKDGPAQDVSILDGKITLMDKKGKIIFSDLKIPESEWTRGSGWPAVTATEDHRAISAFLNDNVNSIIRIAVNIRMSAAVFSPLHYFPQLDTAGTRLEDACRKYLCDVGIDPSIVPDSDIVLNEPDVFAIHRLIFNHGCNHLEQALNSTYDKKKIHNVFAHIYFTECVMQSVEGFTDFIRVIEGLRYHNVTGLIREAERFICRKLVSCRKDTGTVKKMLLLAERYQMPVLKMMCAGILADHIIEYTDSARRFDVITKEMKLIAKQIDADDSFSDENKNNDIMVESVVEELKLLAKRMRRVSVSRSSSTTSTKSSRSNSPSSHSPLHICQ</sequence>